<dbReference type="OrthoDB" id="9811314at2"/>
<comment type="cofactor">
    <cofactor evidence="1">
        <name>Zn(2+)</name>
        <dbReference type="ChEBI" id="CHEBI:29105"/>
    </cofactor>
</comment>
<dbReference type="RefSeq" id="WP_130603845.1">
    <property type="nucleotide sequence ID" value="NZ_CP034759.1"/>
</dbReference>
<dbReference type="FunFam" id="3.30.830.10:FF:000012">
    <property type="entry name" value="Protease 3"/>
    <property type="match status" value="1"/>
</dbReference>
<dbReference type="EC" id="3.4.24.55" evidence="4"/>
<evidence type="ECO:0000259" key="17">
    <source>
        <dbReference type="Pfam" id="PF05193"/>
    </source>
</evidence>
<evidence type="ECO:0000256" key="14">
    <source>
        <dbReference type="RuleBase" id="RU004447"/>
    </source>
</evidence>
<keyword evidence="21" id="KW-1185">Reference proteome</keyword>
<dbReference type="InterPro" id="IPR007863">
    <property type="entry name" value="Peptidase_M16_C"/>
</dbReference>
<comment type="similarity">
    <text evidence="3 14">Belongs to the peptidase M16 family.</text>
</comment>
<evidence type="ECO:0000256" key="1">
    <source>
        <dbReference type="ARBA" id="ARBA00001947"/>
    </source>
</evidence>
<gene>
    <name evidence="20" type="ORF">EMK97_16295</name>
</gene>
<dbReference type="EMBL" id="CP034759">
    <property type="protein sequence ID" value="QBG37178.1"/>
    <property type="molecule type" value="Genomic_DNA"/>
</dbReference>
<dbReference type="GO" id="GO:0005737">
    <property type="term" value="C:cytoplasm"/>
    <property type="evidence" value="ECO:0007669"/>
    <property type="project" value="UniProtKB-ARBA"/>
</dbReference>
<protein>
    <recommendedName>
        <fullName evidence="5">Protease 3</fullName>
        <ecNumber evidence="4">3.4.24.55</ecNumber>
    </recommendedName>
    <alternativeName>
        <fullName evidence="13">Pitrilysin</fullName>
    </alternativeName>
    <alternativeName>
        <fullName evidence="12">Protease III</fullName>
    </alternativeName>
    <alternativeName>
        <fullName evidence="11">Protease pi</fullName>
    </alternativeName>
</protein>
<dbReference type="Gene3D" id="3.30.830.10">
    <property type="entry name" value="Metalloenzyme, LuxS/M16 peptidase-like"/>
    <property type="match status" value="4"/>
</dbReference>
<evidence type="ECO:0000256" key="2">
    <source>
        <dbReference type="ARBA" id="ARBA00002184"/>
    </source>
</evidence>
<dbReference type="GO" id="GO:0046872">
    <property type="term" value="F:metal ion binding"/>
    <property type="evidence" value="ECO:0007669"/>
    <property type="project" value="UniProtKB-KW"/>
</dbReference>
<keyword evidence="15" id="KW-0732">Signal</keyword>
<evidence type="ECO:0000256" key="3">
    <source>
        <dbReference type="ARBA" id="ARBA00007261"/>
    </source>
</evidence>
<dbReference type="Pfam" id="PF05193">
    <property type="entry name" value="Peptidase_M16_C"/>
    <property type="match status" value="1"/>
</dbReference>
<dbReference type="KEGG" id="lsd:EMK97_16295"/>
<name>A0A4P6P7X1_9GAMM</name>
<feature type="domain" description="Peptidase M16 middle/third" evidence="18">
    <location>
        <begin position="406"/>
        <end position="681"/>
    </location>
</feature>
<evidence type="ECO:0000313" key="21">
    <source>
        <dbReference type="Proteomes" id="UP000290244"/>
    </source>
</evidence>
<keyword evidence="7" id="KW-0479">Metal-binding</keyword>
<dbReference type="InterPro" id="IPR050626">
    <property type="entry name" value="Peptidase_M16"/>
</dbReference>
<keyword evidence="8" id="KW-0378">Hydrolase</keyword>
<feature type="domain" description="Coenzyme PQQ synthesis protein F-like C-terminal lobe" evidence="19">
    <location>
        <begin position="790"/>
        <end position="885"/>
    </location>
</feature>
<evidence type="ECO:0000256" key="10">
    <source>
        <dbReference type="ARBA" id="ARBA00023049"/>
    </source>
</evidence>
<evidence type="ECO:0000259" key="19">
    <source>
        <dbReference type="Pfam" id="PF22456"/>
    </source>
</evidence>
<evidence type="ECO:0000259" key="18">
    <source>
        <dbReference type="Pfam" id="PF16187"/>
    </source>
</evidence>
<proteinExistence type="inferred from homology"/>
<keyword evidence="6" id="KW-0645">Protease</keyword>
<dbReference type="Pfam" id="PF00675">
    <property type="entry name" value="Peptidase_M16"/>
    <property type="match status" value="1"/>
</dbReference>
<dbReference type="PANTHER" id="PTHR43690">
    <property type="entry name" value="NARDILYSIN"/>
    <property type="match status" value="1"/>
</dbReference>
<sequence>MFTLPSKRFAKSISAFMLMLFLPQAYADTNSIANQEQVGTDNILITSQLDEKSYLHFTLDNGIRALVISDKNSHVGAASLVVNVGHYNSPKAYLGLAHLLEHAVFWGSKNFPNTNEFDPFIKKNQGWNNGSTRDSNTRYHFQVTHQALDEALHRFADFIAWPLLSQASIEKSLIAVDNEFNARISDWRKTLYVLQNETNPKHPASKFAIGNKSTLTTDTSALKKALTSFHQQYYGAQNMTLVVYGKESINDLKTMVIKRFSEFPKTKLSGQAPPEPLHLPSQLATKIEVLAPSSNPSLDLRFELPANSSDFPHNTYRLISHLLGHEAEGSLYSYLKAQGWISHLQVVDLGSRYVGKLDLYLELTNKGLMNKESVIAGVFSYIDMLKSKQLPLWTIPELQATAIRAFNFPKAQEPGDWISDISEDMHLYPSSNWLNHQAQISDSHFAEFLKYLTPNNMQLVISHNDKSTLAKTNKIEPILNTHYRVTQLEKAQLDHWSQAKAKPSMHFPKRNPFLANVITNNKVTPLNSTSKNQAQVKPSLSVNSEGMTLWSQNKTDISKNKISASLRIYDNANDISPIVRMLFANMAYTQLTSNDYFAHLAGLGANIRSYGSDYIININGYSENYFDYANLVLTSFFKLKPTQQAFDLAKQKILSDINYQQSQSHAYQQLERRLYKTLLNKPYDNEIKTLLANYNYQDFLTEFKTIQTYQISGVITGDVNTEVVQKFATNISHIDGIKLASGLKQDTKVKQLAQSSQQELVPLQHSDAAINYLIQSQDNSLQNQAMYHLTQSMIARPYHYSIRDEQSLAYFVDVDKVYVPNSPSIVLFSQSGNSSVDTLISATNKFLTNYARTLANMSEGEFQAQLTLSINKLNSAEFSLSRHTNALATELYATTKQGDYAFDKKEKLTTALGNINKASFEQFYRQQIIGNNSKRLLLYSQGKLKS</sequence>
<evidence type="ECO:0000256" key="11">
    <source>
        <dbReference type="ARBA" id="ARBA00029597"/>
    </source>
</evidence>
<evidence type="ECO:0000259" key="16">
    <source>
        <dbReference type="Pfam" id="PF00675"/>
    </source>
</evidence>
<dbReference type="InterPro" id="IPR001431">
    <property type="entry name" value="Pept_M16_Zn_BS"/>
</dbReference>
<evidence type="ECO:0000256" key="4">
    <source>
        <dbReference type="ARBA" id="ARBA00012449"/>
    </source>
</evidence>
<dbReference type="SUPFAM" id="SSF63411">
    <property type="entry name" value="LuxS/MPP-like metallohydrolase"/>
    <property type="match status" value="4"/>
</dbReference>
<dbReference type="Pfam" id="PF22456">
    <property type="entry name" value="PqqF-like_C_4"/>
    <property type="match status" value="1"/>
</dbReference>
<evidence type="ECO:0000256" key="6">
    <source>
        <dbReference type="ARBA" id="ARBA00022670"/>
    </source>
</evidence>
<evidence type="ECO:0000256" key="15">
    <source>
        <dbReference type="SAM" id="SignalP"/>
    </source>
</evidence>
<dbReference type="InterPro" id="IPR011765">
    <property type="entry name" value="Pept_M16_N"/>
</dbReference>
<evidence type="ECO:0000256" key="7">
    <source>
        <dbReference type="ARBA" id="ARBA00022723"/>
    </source>
</evidence>
<feature type="domain" description="Peptidase M16 N-terminal" evidence="16">
    <location>
        <begin position="66"/>
        <end position="189"/>
    </location>
</feature>
<dbReference type="InterPro" id="IPR054734">
    <property type="entry name" value="PqqF-like_C_4"/>
</dbReference>
<dbReference type="PROSITE" id="PS00143">
    <property type="entry name" value="INSULINASE"/>
    <property type="match status" value="1"/>
</dbReference>
<feature type="chain" id="PRO_5020513140" description="Protease 3" evidence="15">
    <location>
        <begin position="28"/>
        <end position="946"/>
    </location>
</feature>
<dbReference type="PANTHER" id="PTHR43690:SF18">
    <property type="entry name" value="INSULIN-DEGRADING ENZYME-RELATED"/>
    <property type="match status" value="1"/>
</dbReference>
<dbReference type="GO" id="GO:0004222">
    <property type="term" value="F:metalloendopeptidase activity"/>
    <property type="evidence" value="ECO:0007669"/>
    <property type="project" value="UniProtKB-EC"/>
</dbReference>
<comment type="function">
    <text evidence="2">Endopeptidase that degrades small peptides of less than 7 kDa, such as glucagon and insulin.</text>
</comment>
<organism evidence="20 21">
    <name type="scientific">Litorilituus sediminis</name>
    <dbReference type="NCBI Taxonomy" id="718192"/>
    <lineage>
        <taxon>Bacteria</taxon>
        <taxon>Pseudomonadati</taxon>
        <taxon>Pseudomonadota</taxon>
        <taxon>Gammaproteobacteria</taxon>
        <taxon>Alteromonadales</taxon>
        <taxon>Colwelliaceae</taxon>
        <taxon>Litorilituus</taxon>
    </lineage>
</organism>
<feature type="signal peptide" evidence="15">
    <location>
        <begin position="1"/>
        <end position="27"/>
    </location>
</feature>
<dbReference type="AlphaFoldDB" id="A0A4P6P7X1"/>
<evidence type="ECO:0000256" key="13">
    <source>
        <dbReference type="ARBA" id="ARBA00033450"/>
    </source>
</evidence>
<evidence type="ECO:0000256" key="9">
    <source>
        <dbReference type="ARBA" id="ARBA00022833"/>
    </source>
</evidence>
<keyword evidence="9" id="KW-0862">Zinc</keyword>
<dbReference type="GO" id="GO:0006508">
    <property type="term" value="P:proteolysis"/>
    <property type="evidence" value="ECO:0007669"/>
    <property type="project" value="UniProtKB-KW"/>
</dbReference>
<dbReference type="InterPro" id="IPR032632">
    <property type="entry name" value="Peptidase_M16_M"/>
</dbReference>
<reference evidence="20 21" key="1">
    <citation type="submission" date="2018-12" db="EMBL/GenBank/DDBJ databases">
        <title>Complete genome of Litorilituus sediminis.</title>
        <authorList>
            <person name="Liu A."/>
            <person name="Rong J."/>
        </authorList>
    </citation>
    <scope>NUCLEOTIDE SEQUENCE [LARGE SCALE GENOMIC DNA]</scope>
    <source>
        <strain evidence="20 21">JCM 17549</strain>
    </source>
</reference>
<evidence type="ECO:0000313" key="20">
    <source>
        <dbReference type="EMBL" id="QBG37178.1"/>
    </source>
</evidence>
<keyword evidence="10" id="KW-0482">Metalloprotease</keyword>
<dbReference type="Pfam" id="PF16187">
    <property type="entry name" value="Peptidase_M16_M"/>
    <property type="match status" value="1"/>
</dbReference>
<evidence type="ECO:0000256" key="8">
    <source>
        <dbReference type="ARBA" id="ARBA00022801"/>
    </source>
</evidence>
<accession>A0A4P6P7X1</accession>
<evidence type="ECO:0000256" key="5">
    <source>
        <dbReference type="ARBA" id="ARBA00017565"/>
    </source>
</evidence>
<dbReference type="Proteomes" id="UP000290244">
    <property type="component" value="Chromosome"/>
</dbReference>
<evidence type="ECO:0000256" key="12">
    <source>
        <dbReference type="ARBA" id="ARBA00031184"/>
    </source>
</evidence>
<feature type="domain" description="Peptidase M16 C-terminal" evidence="17">
    <location>
        <begin position="224"/>
        <end position="393"/>
    </location>
</feature>
<dbReference type="InterPro" id="IPR011249">
    <property type="entry name" value="Metalloenz_LuxS/M16"/>
</dbReference>